<dbReference type="Proteomes" id="UP000616151">
    <property type="component" value="Unassembled WGS sequence"/>
</dbReference>
<evidence type="ECO:0000313" key="1">
    <source>
        <dbReference type="EMBL" id="MBK1871299.1"/>
    </source>
</evidence>
<comment type="caution">
    <text evidence="1">The sequence shown here is derived from an EMBL/GenBank/DDBJ whole genome shotgun (WGS) entry which is preliminary data.</text>
</comment>
<keyword evidence="2" id="KW-1185">Reference proteome</keyword>
<name>A0ACC5RF92_9HYPH</name>
<accession>A0ACC5RF92</accession>
<sequence>MKLNFLRPAALAMALLVGFAGSAFAGADVPAAGASPKIDAIKARGTLKVAAIGEFPWLPENTSGSGPQFSGPAWLLAEEYAKRLGVKLEVVPVSHETKVPILATGEADISIAPLAVTPKRQEVVNFVVYSRSSLCMFGLADNPKLKDVKTVDDLNRDGLTMVYFTGTPPETWAPTRFPKATLKGVAGSGANAPVEEILAKRADFATIDNVAWPALERQVKGLVSFPSGDDCLKSTEMATDVGLAVDKKDPAFLAWLQAVYDEMKDQVTAEEIKLLKAGG</sequence>
<reference evidence="1" key="1">
    <citation type="submission" date="2021-01" db="EMBL/GenBank/DDBJ databases">
        <authorList>
            <person name="Sun Q."/>
        </authorList>
    </citation>
    <scope>NUCLEOTIDE SEQUENCE</scope>
    <source>
        <strain evidence="1">YIM B02566</strain>
    </source>
</reference>
<organism evidence="1 2">
    <name type="scientific">Taklimakanibacter albus</name>
    <dbReference type="NCBI Taxonomy" id="2800327"/>
    <lineage>
        <taxon>Bacteria</taxon>
        <taxon>Pseudomonadati</taxon>
        <taxon>Pseudomonadota</taxon>
        <taxon>Alphaproteobacteria</taxon>
        <taxon>Hyphomicrobiales</taxon>
        <taxon>Aestuariivirgaceae</taxon>
        <taxon>Taklimakanibacter</taxon>
    </lineage>
</organism>
<protein>
    <submittedName>
        <fullName evidence="1">Transporter substrate-binding domain-containing protein</fullName>
    </submittedName>
</protein>
<evidence type="ECO:0000313" key="2">
    <source>
        <dbReference type="Proteomes" id="UP000616151"/>
    </source>
</evidence>
<gene>
    <name evidence="1" type="ORF">JHL16_33340</name>
</gene>
<proteinExistence type="predicted"/>
<dbReference type="EMBL" id="JAENHL010000008">
    <property type="protein sequence ID" value="MBK1871299.1"/>
    <property type="molecule type" value="Genomic_DNA"/>
</dbReference>